<proteinExistence type="predicted"/>
<comment type="caution">
    <text evidence="2">The sequence shown here is derived from an EMBL/GenBank/DDBJ whole genome shotgun (WGS) entry which is preliminary data.</text>
</comment>
<dbReference type="InterPro" id="IPR052562">
    <property type="entry name" value="Ketohexokinase-related"/>
</dbReference>
<evidence type="ECO:0000313" key="3">
    <source>
        <dbReference type="Proteomes" id="UP000241890"/>
    </source>
</evidence>
<dbReference type="PANTHER" id="PTHR42774:SF3">
    <property type="entry name" value="KETOHEXOKINASE"/>
    <property type="match status" value="1"/>
</dbReference>
<dbReference type="InterPro" id="IPR011611">
    <property type="entry name" value="PfkB_dom"/>
</dbReference>
<accession>A0A2R5GLU1</accession>
<dbReference type="Pfam" id="PF00294">
    <property type="entry name" value="PfkB"/>
    <property type="match status" value="1"/>
</dbReference>
<keyword evidence="3" id="KW-1185">Reference proteome</keyword>
<dbReference type="PANTHER" id="PTHR42774">
    <property type="entry name" value="PHOSPHOTRANSFERASE SYSTEM TRANSPORT PROTEIN"/>
    <property type="match status" value="1"/>
</dbReference>
<dbReference type="AlphaFoldDB" id="A0A2R5GLU1"/>
<keyword evidence="2" id="KW-0808">Transferase</keyword>
<organism evidence="2 3">
    <name type="scientific">Hondaea fermentalgiana</name>
    <dbReference type="NCBI Taxonomy" id="2315210"/>
    <lineage>
        <taxon>Eukaryota</taxon>
        <taxon>Sar</taxon>
        <taxon>Stramenopiles</taxon>
        <taxon>Bigyra</taxon>
        <taxon>Labyrinthulomycetes</taxon>
        <taxon>Thraustochytrida</taxon>
        <taxon>Thraustochytriidae</taxon>
        <taxon>Hondaea</taxon>
    </lineage>
</organism>
<dbReference type="Proteomes" id="UP000241890">
    <property type="component" value="Unassembled WGS sequence"/>
</dbReference>
<dbReference type="InterPro" id="IPR029056">
    <property type="entry name" value="Ribokinase-like"/>
</dbReference>
<evidence type="ECO:0000259" key="1">
    <source>
        <dbReference type="Pfam" id="PF00294"/>
    </source>
</evidence>
<protein>
    <submittedName>
        <fullName evidence="2">Ketohexokinase</fullName>
    </submittedName>
</protein>
<dbReference type="OrthoDB" id="204058at2759"/>
<sequence length="359" mass="39184">MSTPVEPASNGDTRPNLALARGPFQERVTRSSIAAWENVLCVGIACVDIVDELACFPDEDSEQRSLGRIRRLGGNGANMLCTLSQFDGAKSSLMFASAPRESDPNVAFVGDELCRFNVTQVPVLIKEWKGTVQMPTSYILQSRLTGSRTIIHYRNIPELTCADMAGNVDLSTYTWVHFEGRSGPDLEGMLRASVHAGCTISLEIEKPRPPFDMLTLLRYCNVVMIGKDFVKAQGFAHAREFLVNLWSQRQTLGIKLHAKIVLPWGEEGAFGIAFGENVTRDEAEAGPEIIYAPAATLDKPILDSVGAGDVFNGSLVVGLLRGQPLHEAMRFACNIAGGKCTQQGLEHLTKFVSEDKRGL</sequence>
<dbReference type="Gene3D" id="3.40.1190.20">
    <property type="match status" value="1"/>
</dbReference>
<dbReference type="InParanoid" id="A0A2R5GLU1"/>
<reference evidence="2 3" key="1">
    <citation type="submission" date="2017-12" db="EMBL/GenBank/DDBJ databases">
        <title>Sequencing, de novo assembly and annotation of complete genome of a new Thraustochytrid species, strain FCC1311.</title>
        <authorList>
            <person name="Sedici K."/>
            <person name="Godart F."/>
            <person name="Aiese Cigliano R."/>
            <person name="Sanseverino W."/>
            <person name="Barakat M."/>
            <person name="Ortet P."/>
            <person name="Marechal E."/>
            <person name="Cagnac O."/>
            <person name="Amato A."/>
        </authorList>
    </citation>
    <scope>NUCLEOTIDE SEQUENCE [LARGE SCALE GENOMIC DNA]</scope>
</reference>
<name>A0A2R5GLU1_9STRA</name>
<evidence type="ECO:0000313" key="2">
    <source>
        <dbReference type="EMBL" id="GBG29251.1"/>
    </source>
</evidence>
<dbReference type="GO" id="GO:0016301">
    <property type="term" value="F:kinase activity"/>
    <property type="evidence" value="ECO:0007669"/>
    <property type="project" value="UniProtKB-KW"/>
</dbReference>
<keyword evidence="2" id="KW-0418">Kinase</keyword>
<gene>
    <name evidence="2" type="ORF">FCC1311_054732</name>
</gene>
<feature type="domain" description="Carbohydrate kinase PfkB" evidence="1">
    <location>
        <begin position="301"/>
        <end position="345"/>
    </location>
</feature>
<dbReference type="EMBL" id="BEYU01000054">
    <property type="protein sequence ID" value="GBG29251.1"/>
    <property type="molecule type" value="Genomic_DNA"/>
</dbReference>
<dbReference type="SUPFAM" id="SSF53613">
    <property type="entry name" value="Ribokinase-like"/>
    <property type="match status" value="1"/>
</dbReference>